<organism evidence="1 2">
    <name type="scientific">Desertifilum tharense IPPAS B-1220</name>
    <dbReference type="NCBI Taxonomy" id="1781255"/>
    <lineage>
        <taxon>Bacteria</taxon>
        <taxon>Bacillati</taxon>
        <taxon>Cyanobacteriota</taxon>
        <taxon>Cyanophyceae</taxon>
        <taxon>Desertifilales</taxon>
        <taxon>Desertifilaceae</taxon>
        <taxon>Desertifilum</taxon>
    </lineage>
</organism>
<gene>
    <name evidence="1" type="ORF">BH720_022525</name>
</gene>
<evidence type="ECO:0000313" key="1">
    <source>
        <dbReference type="EMBL" id="XPM62473.1"/>
    </source>
</evidence>
<accession>A0ACD5GNL2</accession>
<proteinExistence type="predicted"/>
<dbReference type="Proteomes" id="UP000095472">
    <property type="component" value="Chromosome"/>
</dbReference>
<evidence type="ECO:0000313" key="2">
    <source>
        <dbReference type="Proteomes" id="UP000095472"/>
    </source>
</evidence>
<dbReference type="EC" id="4.6.1.-" evidence="1"/>
<keyword evidence="2" id="KW-1185">Reference proteome</keyword>
<name>A0ACD5GNL2_9CYAN</name>
<dbReference type="EMBL" id="CP182909">
    <property type="protein sequence ID" value="XPM62473.1"/>
    <property type="molecule type" value="Genomic_DNA"/>
</dbReference>
<keyword evidence="1" id="KW-0456">Lyase</keyword>
<reference evidence="1 2" key="1">
    <citation type="journal article" date="2016" name="Genome Announc.">
        <title>Draft Genome Sequence of the Thermotolerant Cyanobacterium Desertifilum sp. IPPAS B-1220.</title>
        <authorList>
            <person name="Mironov K.S."/>
            <person name="Sinetova M.A."/>
            <person name="Bolatkhan K."/>
            <person name="Zayadan B.K."/>
            <person name="Ustinova V.V."/>
            <person name="Kupriyanova E.V."/>
            <person name="Skrypnik A.N."/>
            <person name="Gogoleva N.E."/>
            <person name="Gogolev Y.V."/>
            <person name="Los D.A."/>
        </authorList>
    </citation>
    <scope>NUCLEOTIDE SEQUENCE [LARGE SCALE GENOMIC DNA]</scope>
    <source>
        <strain evidence="1 2">IPPAS B-1220</strain>
    </source>
</reference>
<protein>
    <submittedName>
        <fullName evidence="1">CHASE2 domain-containing protein</fullName>
        <ecNumber evidence="1">4.6.1.-</ecNumber>
    </submittedName>
</protein>
<sequence>MAATVRTLSLRPDYPTAIARPPDPRILIVTITEQDIQAYNRCTLSDGHIAQLLQKLQAMQPRVIGLDLYRDVRYEPDYEELRAALQAENVIAITKLPDPETIGVPAPPGVPPERVGFNDLLLDPDGITRRSLLYGTLKGKPILSFSLLAATSYLKHEGITLSTTPDYQIQLGETIFHRLESNSGGYQTLDAQGYQTLIHYRSGQAVAHQVSLTQVLYGRMQTQWVKDKVVLIGTTAPSGKDLFNTPYSFAAQDNPKMPGVIVHAQILSQILSATLDDRPLHGWWDEKMDVAWILLWSGVGMAIGWGSRHPLGQAIGILTALGVIILTGVGLGMGSFPGANQPLWIPIGAPILAVGLTSSTVLVARGYAASRQQKVVMKLLGQNTSPEVAQALWKSRDHLIKSGTLPGQKLTATMLFADIKDFSTISEQMPPKSS</sequence>